<reference evidence="2" key="1">
    <citation type="submission" date="2023-07" db="EMBL/GenBank/DDBJ databases">
        <authorList>
            <person name="Stuckert A."/>
        </authorList>
    </citation>
    <scope>NUCLEOTIDE SEQUENCE</scope>
</reference>
<gene>
    <name evidence="2" type="ORF">RIMI_LOCUS11695271</name>
</gene>
<evidence type="ECO:0000313" key="2">
    <source>
        <dbReference type="EMBL" id="CAJ0947498.1"/>
    </source>
</evidence>
<keyword evidence="1" id="KW-0472">Membrane</keyword>
<keyword evidence="3" id="KW-1185">Reference proteome</keyword>
<accession>A0ABN9LPS3</accession>
<dbReference type="Proteomes" id="UP001176940">
    <property type="component" value="Unassembled WGS sequence"/>
</dbReference>
<organism evidence="2 3">
    <name type="scientific">Ranitomeya imitator</name>
    <name type="common">mimic poison frog</name>
    <dbReference type="NCBI Taxonomy" id="111125"/>
    <lineage>
        <taxon>Eukaryota</taxon>
        <taxon>Metazoa</taxon>
        <taxon>Chordata</taxon>
        <taxon>Craniata</taxon>
        <taxon>Vertebrata</taxon>
        <taxon>Euteleostomi</taxon>
        <taxon>Amphibia</taxon>
        <taxon>Batrachia</taxon>
        <taxon>Anura</taxon>
        <taxon>Neobatrachia</taxon>
        <taxon>Hyloidea</taxon>
        <taxon>Dendrobatidae</taxon>
        <taxon>Dendrobatinae</taxon>
        <taxon>Ranitomeya</taxon>
    </lineage>
</organism>
<dbReference type="PANTHER" id="PTHR38503">
    <property type="entry name" value="SMALL INTEGRAL MEMBRANE PROTEIN 1"/>
    <property type="match status" value="1"/>
</dbReference>
<keyword evidence="1" id="KW-0812">Transmembrane</keyword>
<dbReference type="EMBL" id="CAUEEQ010026783">
    <property type="protein sequence ID" value="CAJ0947498.1"/>
    <property type="molecule type" value="Genomic_DNA"/>
</dbReference>
<evidence type="ECO:0008006" key="4">
    <source>
        <dbReference type="Google" id="ProtNLM"/>
    </source>
</evidence>
<keyword evidence="1" id="KW-1133">Transmembrane helix</keyword>
<feature type="transmembrane region" description="Helical" evidence="1">
    <location>
        <begin position="93"/>
        <end position="118"/>
    </location>
</feature>
<evidence type="ECO:0000256" key="1">
    <source>
        <dbReference type="SAM" id="Phobius"/>
    </source>
</evidence>
<proteinExistence type="predicted"/>
<comment type="caution">
    <text evidence="2">The sequence shown here is derived from an EMBL/GenBank/DDBJ whole genome shotgun (WGS) entry which is preliminary data.</text>
</comment>
<evidence type="ECO:0000313" key="3">
    <source>
        <dbReference type="Proteomes" id="UP001176940"/>
    </source>
</evidence>
<dbReference type="InterPro" id="IPR031744">
    <property type="entry name" value="SMIM1"/>
</dbReference>
<name>A0ABN9LPS3_9NEOB</name>
<protein>
    <recommendedName>
        <fullName evidence="4">Small integral membrane protein 1</fullName>
    </recommendedName>
</protein>
<dbReference type="Pfam" id="PF15875">
    <property type="entry name" value="DUF4731"/>
    <property type="match status" value="1"/>
</dbReference>
<sequence length="124" mass="14069">MESVICIAALAFDPNYRSGTILAFPAGRYSYRTTRPRVLQVGGQRMQSQETPGVQYSRWNDRNQDEVSVNTTNIEVSTWRRVNNLLCTGKIGIAMKVVAGLALFWIIFIIGYVTGYYVHKCKKE</sequence>
<dbReference type="PANTHER" id="PTHR38503:SF1">
    <property type="entry name" value="SMALL INTEGRAL MEMBRANE PROTEIN 1"/>
    <property type="match status" value="1"/>
</dbReference>